<dbReference type="InterPro" id="IPR040686">
    <property type="entry name" value="PurK_C"/>
</dbReference>
<comment type="similarity">
    <text evidence="4 5">Belongs to the PurK/PurT family.</text>
</comment>
<gene>
    <name evidence="4 5" type="primary">purK</name>
    <name evidence="7" type="ORF">J2S14_002209</name>
</gene>
<name>A0ABU0D4R8_9BACI</name>
<dbReference type="SUPFAM" id="SSF51246">
    <property type="entry name" value="Rudiment single hybrid motif"/>
    <property type="match status" value="1"/>
</dbReference>
<dbReference type="SUPFAM" id="SSF56059">
    <property type="entry name" value="Glutathione synthetase ATP-binding domain-like"/>
    <property type="match status" value="1"/>
</dbReference>
<dbReference type="EMBL" id="JAUSUO010000004">
    <property type="protein sequence ID" value="MDQ0343395.1"/>
    <property type="molecule type" value="Genomic_DNA"/>
</dbReference>
<evidence type="ECO:0000256" key="2">
    <source>
        <dbReference type="ARBA" id="ARBA00022755"/>
    </source>
</evidence>
<organism evidence="7 8">
    <name type="scientific">Lederbergia wuyishanensis</name>
    <dbReference type="NCBI Taxonomy" id="1347903"/>
    <lineage>
        <taxon>Bacteria</taxon>
        <taxon>Bacillati</taxon>
        <taxon>Bacillota</taxon>
        <taxon>Bacilli</taxon>
        <taxon>Bacillales</taxon>
        <taxon>Bacillaceae</taxon>
        <taxon>Lederbergia</taxon>
    </lineage>
</organism>
<dbReference type="Pfam" id="PF02222">
    <property type="entry name" value="ATP-grasp"/>
    <property type="match status" value="1"/>
</dbReference>
<dbReference type="Gene3D" id="3.40.50.20">
    <property type="match status" value="1"/>
</dbReference>
<dbReference type="InterPro" id="IPR003135">
    <property type="entry name" value="ATP-grasp_carboxylate-amine"/>
</dbReference>
<feature type="binding site" evidence="4">
    <location>
        <begin position="153"/>
        <end position="159"/>
    </location>
    <ligand>
        <name>ATP</name>
        <dbReference type="ChEBI" id="CHEBI:30616"/>
    </ligand>
</feature>
<evidence type="ECO:0000313" key="7">
    <source>
        <dbReference type="EMBL" id="MDQ0343395.1"/>
    </source>
</evidence>
<proteinExistence type="inferred from homology"/>
<feature type="binding site" evidence="4">
    <location>
        <position position="148"/>
    </location>
    <ligand>
        <name>ATP</name>
        <dbReference type="ChEBI" id="CHEBI:30616"/>
    </ligand>
</feature>
<dbReference type="InterPro" id="IPR011054">
    <property type="entry name" value="Rudment_hybrid_motif"/>
</dbReference>
<dbReference type="NCBIfam" id="NF004676">
    <property type="entry name" value="PRK06019.1-2"/>
    <property type="match status" value="1"/>
</dbReference>
<dbReference type="PANTHER" id="PTHR11609">
    <property type="entry name" value="PURINE BIOSYNTHESIS PROTEIN 6/7, PUR6/7"/>
    <property type="match status" value="1"/>
</dbReference>
<dbReference type="PROSITE" id="PS50975">
    <property type="entry name" value="ATP_GRASP"/>
    <property type="match status" value="1"/>
</dbReference>
<keyword evidence="8" id="KW-1185">Reference proteome</keyword>
<dbReference type="NCBIfam" id="NF004679">
    <property type="entry name" value="PRK06019.1-5"/>
    <property type="match status" value="1"/>
</dbReference>
<keyword evidence="2 4" id="KW-0658">Purine biosynthesis</keyword>
<reference evidence="7 8" key="1">
    <citation type="submission" date="2023-07" db="EMBL/GenBank/DDBJ databases">
        <title>Genomic Encyclopedia of Type Strains, Phase IV (KMG-IV): sequencing the most valuable type-strain genomes for metagenomic binning, comparative biology and taxonomic classification.</title>
        <authorList>
            <person name="Goeker M."/>
        </authorList>
    </citation>
    <scope>NUCLEOTIDE SEQUENCE [LARGE SCALE GENOMIC DNA]</scope>
    <source>
        <strain evidence="7 8">DSM 27848</strain>
    </source>
</reference>
<comment type="catalytic activity">
    <reaction evidence="4 5">
        <text>5-amino-1-(5-phospho-beta-D-ribosyl)imidazole + hydrogencarbonate + ATP = 5-carboxyamino-1-(5-phospho-D-ribosyl)imidazole + ADP + phosphate + 2 H(+)</text>
        <dbReference type="Rhea" id="RHEA:19317"/>
        <dbReference type="ChEBI" id="CHEBI:15378"/>
        <dbReference type="ChEBI" id="CHEBI:17544"/>
        <dbReference type="ChEBI" id="CHEBI:30616"/>
        <dbReference type="ChEBI" id="CHEBI:43474"/>
        <dbReference type="ChEBI" id="CHEBI:58730"/>
        <dbReference type="ChEBI" id="CHEBI:137981"/>
        <dbReference type="ChEBI" id="CHEBI:456216"/>
        <dbReference type="EC" id="6.3.4.18"/>
    </reaction>
</comment>
<sequence length="379" mass="42312">MSEKFIRPGQTIGIIGGGQLGQMMTFSAKEAGFRVVILEPTPNSPAGQVADEQIVAAYDDRDALLLLAEKSDVVTYEFENIDYEALDWLLEKAYIPQGAELIRITQDRILEKQALTEAGVEVAPYAVIGSLKDLEDGIRKIGIPSVLKTSRGGYDGKGQYVIKNEQDIENAVELLKNGACVLEAWIPFEKEISVVMTRGTSGELSYFPVGENIHLNNILHQTIAPARVSSNVEMKVAKLAHKIADHLGLVGTLAVELFLTEDEKIYVNELAPRPHNSGHYTIEACNVSQFDQHIRAVCGWPLQKVMLLQKTVMVNVLGQHVEGVINQIPMRPEWSIHFYGKEEPKHNRKMGHVTVLTDDIEETLKDLNQTKIWRRHDDV</sequence>
<comment type="subunit">
    <text evidence="4 5">Homodimer.</text>
</comment>
<dbReference type="InterPro" id="IPR054350">
    <property type="entry name" value="PurT/PurK_preATP-grasp"/>
</dbReference>
<feature type="binding site" evidence="4">
    <location>
        <begin position="183"/>
        <end position="186"/>
    </location>
    <ligand>
        <name>ATP</name>
        <dbReference type="ChEBI" id="CHEBI:30616"/>
    </ligand>
</feature>
<dbReference type="InterPro" id="IPR013815">
    <property type="entry name" value="ATP_grasp_subdomain_1"/>
</dbReference>
<protein>
    <recommendedName>
        <fullName evidence="4 5">N5-carboxyaminoimidazole ribonucleotide synthase</fullName>
        <shortName evidence="4 5">N5-CAIR synthase</shortName>
        <ecNumber evidence="4 5">6.3.4.18</ecNumber>
    </recommendedName>
    <alternativeName>
        <fullName evidence="4 5">5-(carboxyamino)imidazole ribonucleotide synthetase</fullName>
    </alternativeName>
</protein>
<evidence type="ECO:0000256" key="1">
    <source>
        <dbReference type="ARBA" id="ARBA00022741"/>
    </source>
</evidence>
<dbReference type="EC" id="6.3.4.18" evidence="4 5"/>
<feature type="domain" description="ATP-grasp" evidence="6">
    <location>
        <begin position="112"/>
        <end position="298"/>
    </location>
</feature>
<dbReference type="Pfam" id="PF22660">
    <property type="entry name" value="RS_preATP-grasp-like"/>
    <property type="match status" value="1"/>
</dbReference>
<feature type="binding site" evidence="4">
    <location>
        <position position="214"/>
    </location>
    <ligand>
        <name>ATP</name>
        <dbReference type="ChEBI" id="CHEBI:30616"/>
    </ligand>
</feature>
<dbReference type="NCBIfam" id="TIGR01161">
    <property type="entry name" value="purK"/>
    <property type="match status" value="1"/>
</dbReference>
<comment type="function">
    <text evidence="5">Catalyzes the ATP-dependent conversion of 5-aminoimidazole ribonucleotide (AIR) and HCO(3)- to N5-carboxyaminoimidazole ribonucleotide (N5-CAIR).</text>
</comment>
<dbReference type="GO" id="GO:0034028">
    <property type="term" value="F:5-(carboxyamino)imidazole ribonucleotide synthase activity"/>
    <property type="evidence" value="ECO:0007669"/>
    <property type="project" value="UniProtKB-EC"/>
</dbReference>
<comment type="pathway">
    <text evidence="4 5">Purine metabolism; IMP biosynthesis via de novo pathway; 5-amino-1-(5-phospho-D-ribosyl)imidazole-4-carboxylate from 5-amino-1-(5-phospho-D-ribosyl)imidazole (N5-CAIR route): step 1/2.</text>
</comment>
<accession>A0ABU0D4R8</accession>
<dbReference type="PANTHER" id="PTHR11609:SF5">
    <property type="entry name" value="PHOSPHORIBOSYLAMINOIMIDAZOLE CARBOXYLASE"/>
    <property type="match status" value="1"/>
</dbReference>
<comment type="function">
    <text evidence="4">Catalyzes the ATP-dependent conversion of 5-aminoimidazole ribonucleotide (AIR) and HCO(3)(-) to N5-carboxyaminoimidazole ribonucleotide (N5-CAIR).</text>
</comment>
<dbReference type="SUPFAM" id="SSF52440">
    <property type="entry name" value="PreATP-grasp domain"/>
    <property type="match status" value="1"/>
</dbReference>
<feature type="binding site" evidence="4">
    <location>
        <position position="108"/>
    </location>
    <ligand>
        <name>ATP</name>
        <dbReference type="ChEBI" id="CHEBI:30616"/>
    </ligand>
</feature>
<evidence type="ECO:0000259" key="6">
    <source>
        <dbReference type="PROSITE" id="PS50975"/>
    </source>
</evidence>
<evidence type="ECO:0000256" key="4">
    <source>
        <dbReference type="HAMAP-Rule" id="MF_01928"/>
    </source>
</evidence>
<evidence type="ECO:0000313" key="8">
    <source>
        <dbReference type="Proteomes" id="UP001232343"/>
    </source>
</evidence>
<evidence type="ECO:0000256" key="5">
    <source>
        <dbReference type="RuleBase" id="RU361200"/>
    </source>
</evidence>
<dbReference type="Gene3D" id="3.30.1490.20">
    <property type="entry name" value="ATP-grasp fold, A domain"/>
    <property type="match status" value="1"/>
</dbReference>
<dbReference type="Pfam" id="PF17769">
    <property type="entry name" value="PurK_C"/>
    <property type="match status" value="1"/>
</dbReference>
<dbReference type="NCBIfam" id="NF004675">
    <property type="entry name" value="PRK06019.1-1"/>
    <property type="match status" value="1"/>
</dbReference>
<dbReference type="InterPro" id="IPR011761">
    <property type="entry name" value="ATP-grasp"/>
</dbReference>
<keyword evidence="4 5" id="KW-0436">Ligase</keyword>
<dbReference type="Proteomes" id="UP001232343">
    <property type="component" value="Unassembled WGS sequence"/>
</dbReference>
<comment type="caution">
    <text evidence="7">The sequence shown here is derived from an EMBL/GenBank/DDBJ whole genome shotgun (WGS) entry which is preliminary data.</text>
</comment>
<evidence type="ECO:0000256" key="3">
    <source>
        <dbReference type="ARBA" id="ARBA00022840"/>
    </source>
</evidence>
<keyword evidence="1 4" id="KW-0547">Nucleotide-binding</keyword>
<dbReference type="InterPro" id="IPR005875">
    <property type="entry name" value="PurK"/>
</dbReference>
<keyword evidence="3 4" id="KW-0067">ATP-binding</keyword>
<dbReference type="InterPro" id="IPR016185">
    <property type="entry name" value="PreATP-grasp_dom_sf"/>
</dbReference>
<dbReference type="Gene3D" id="3.30.470.20">
    <property type="entry name" value="ATP-grasp fold, B domain"/>
    <property type="match status" value="1"/>
</dbReference>
<dbReference type="HAMAP" id="MF_01928">
    <property type="entry name" value="PurK"/>
    <property type="match status" value="1"/>
</dbReference>
<feature type="binding site" evidence="4">
    <location>
        <begin position="268"/>
        <end position="269"/>
    </location>
    <ligand>
        <name>ATP</name>
        <dbReference type="ChEBI" id="CHEBI:30616"/>
    </ligand>
</feature>
<feature type="binding site" evidence="4">
    <location>
        <position position="191"/>
    </location>
    <ligand>
        <name>ATP</name>
        <dbReference type="ChEBI" id="CHEBI:30616"/>
    </ligand>
</feature>